<evidence type="ECO:0000313" key="2">
    <source>
        <dbReference type="Proteomes" id="UP001230649"/>
    </source>
</evidence>
<gene>
    <name evidence="1" type="ORF">QFC20_002512</name>
</gene>
<protein>
    <submittedName>
        <fullName evidence="1">Uncharacterized protein</fullName>
    </submittedName>
</protein>
<accession>A0ACC2WK43</accession>
<comment type="caution">
    <text evidence="1">The sequence shown here is derived from an EMBL/GenBank/DDBJ whole genome shotgun (WGS) entry which is preliminary data.</text>
</comment>
<dbReference type="Proteomes" id="UP001230649">
    <property type="component" value="Unassembled WGS sequence"/>
</dbReference>
<keyword evidence="2" id="KW-1185">Reference proteome</keyword>
<name>A0ACC2WK43_9TREE</name>
<dbReference type="EMBL" id="JASBWS010000018">
    <property type="protein sequence ID" value="KAJ9111539.1"/>
    <property type="molecule type" value="Genomic_DNA"/>
</dbReference>
<proteinExistence type="predicted"/>
<sequence>MVAQKFPASSEMQDQVPARPQSPLREFNERGNDGLSESDDDDLDDSRSLEWSLSPEPERRSTQKRTFPTPPPDLEEDEGGVDMNAEGDDYARFLASIQHRNLEQVRQELDNEIRDLNQQNKVAMRDSEEITHQMVAQIQLLLRLFGIPYVTAPMEAEAQCAELARLNLVDGVITDDNDVFLFGASQCFKNLFNDAKYVECFLAADLAREMSLTRDRLITIAYLLGSDYTEGLPGIGPVAGMEIMANFPGPQGLKNFKAWWNAVQQGKDDVENESKWQKSFKKKFGDTIYLQADWPNPAVREAYNKPTVDHSDEPFHWGFPDLIGLRGFLQSELSWSVSKVDDELTPIIQRIARRGQAGTATRQTILDPFFDSSLGQGQFAPRIRTKHPSKRLQAVIKAYREAEARANGEDVPKGFGEMLADLNEPEPPLKSISEMGDVDSAPAGESNQDGVRPKPKAPSKRRSKSTKEVNDSVKAKRAPRKRKTADSAMSDATGTSAATGADNETPSVSRQVSTRKRGAARGRGATRGSKRGRSTSRPSSTITSTTLANDHDQEDFDDDWGRSIDQAIANEMLEGSTSLNGTGTDNENSVPAKPASRPRPRKKQKVSAEAEQ</sequence>
<evidence type="ECO:0000313" key="1">
    <source>
        <dbReference type="EMBL" id="KAJ9111539.1"/>
    </source>
</evidence>
<reference evidence="1" key="1">
    <citation type="submission" date="2023-04" db="EMBL/GenBank/DDBJ databases">
        <title>Draft Genome sequencing of Naganishia species isolated from polar environments using Oxford Nanopore Technology.</title>
        <authorList>
            <person name="Leo P."/>
            <person name="Venkateswaran K."/>
        </authorList>
    </citation>
    <scope>NUCLEOTIDE SEQUENCE</scope>
    <source>
        <strain evidence="1">MNA-CCFEE 5262</strain>
    </source>
</reference>
<organism evidence="1 2">
    <name type="scientific">Naganishia adeliensis</name>
    <dbReference type="NCBI Taxonomy" id="92952"/>
    <lineage>
        <taxon>Eukaryota</taxon>
        <taxon>Fungi</taxon>
        <taxon>Dikarya</taxon>
        <taxon>Basidiomycota</taxon>
        <taxon>Agaricomycotina</taxon>
        <taxon>Tremellomycetes</taxon>
        <taxon>Filobasidiales</taxon>
        <taxon>Filobasidiaceae</taxon>
        <taxon>Naganishia</taxon>
    </lineage>
</organism>